<dbReference type="SUPFAM" id="SSF64268">
    <property type="entry name" value="PX domain"/>
    <property type="match status" value="1"/>
</dbReference>
<proteinExistence type="predicted"/>
<sequence length="427" mass="48629">MAVPQEPIVNGNESSTQVMSNKAAARTKQRNGTFTQPTQEEGYYLKMSVASLDKSRRDPVFKIKVNTNLPRFKLNSYPQVERSYIEFERLYSALAYSNPECIVPALPFSITSYQSGDEDERRVKHAMQLWLNRVSKSPVLYHDEELRAFIETDFAFVPTIKPRKRNGSFRLKFSSDIKDNDLKLVQAKSLVHSLEGHFLDTAKAAQRLARSRKGLSVYNIELGAKFLAMGTVENHPSLSNGLRKLGKVFQDIGKLQQSQAVSEASAMGDFFSYYASNAHVVKETLTNRLRIISEHDNAVKSTISKRRNIERLKSSTSIKSDKVDEALEDLDEAKYYEQTLDARAKRVTNNLHSELKIYEEYRTQDFLGAIKEYVKKQIAFEKQQLKELENLKPDIDAITKRNTKAHVFGDEELTPRAIAEKLSIMAG</sequence>
<evidence type="ECO:0000256" key="1">
    <source>
        <dbReference type="SAM" id="MobiDB-lite"/>
    </source>
</evidence>
<dbReference type="SMART" id="SM00312">
    <property type="entry name" value="PX"/>
    <property type="match status" value="1"/>
</dbReference>
<dbReference type="InterPro" id="IPR015404">
    <property type="entry name" value="Vps5_C"/>
</dbReference>
<evidence type="ECO:0000313" key="3">
    <source>
        <dbReference type="EMBL" id="CAG8630884.1"/>
    </source>
</evidence>
<dbReference type="InterPro" id="IPR036871">
    <property type="entry name" value="PX_dom_sf"/>
</dbReference>
<dbReference type="GO" id="GO:0030905">
    <property type="term" value="C:retromer, tubulation complex"/>
    <property type="evidence" value="ECO:0007669"/>
    <property type="project" value="TreeGrafter"/>
</dbReference>
<evidence type="ECO:0000313" key="4">
    <source>
        <dbReference type="Proteomes" id="UP000789342"/>
    </source>
</evidence>
<dbReference type="AlphaFoldDB" id="A0A9N9DA84"/>
<accession>A0A9N9DA84</accession>
<dbReference type="PROSITE" id="PS50195">
    <property type="entry name" value="PX"/>
    <property type="match status" value="1"/>
</dbReference>
<dbReference type="GO" id="GO:0005829">
    <property type="term" value="C:cytosol"/>
    <property type="evidence" value="ECO:0007669"/>
    <property type="project" value="GOC"/>
</dbReference>
<dbReference type="GO" id="GO:0006886">
    <property type="term" value="P:intracellular protein transport"/>
    <property type="evidence" value="ECO:0007669"/>
    <property type="project" value="TreeGrafter"/>
</dbReference>
<gene>
    <name evidence="3" type="ORF">AMORRO_LOCUS9080</name>
</gene>
<dbReference type="Proteomes" id="UP000789342">
    <property type="component" value="Unassembled WGS sequence"/>
</dbReference>
<keyword evidence="4" id="KW-1185">Reference proteome</keyword>
<reference evidence="3" key="1">
    <citation type="submission" date="2021-06" db="EMBL/GenBank/DDBJ databases">
        <authorList>
            <person name="Kallberg Y."/>
            <person name="Tangrot J."/>
            <person name="Rosling A."/>
        </authorList>
    </citation>
    <scope>NUCLEOTIDE SEQUENCE</scope>
    <source>
        <strain evidence="3">CL551</strain>
    </source>
</reference>
<name>A0A9N9DA84_9GLOM</name>
<dbReference type="Pfam" id="PF00787">
    <property type="entry name" value="PX"/>
    <property type="match status" value="1"/>
</dbReference>
<protein>
    <submittedName>
        <fullName evidence="3">12391_t:CDS:1</fullName>
    </submittedName>
</protein>
<dbReference type="GO" id="GO:0032266">
    <property type="term" value="F:phosphatidylinositol-3-phosphate binding"/>
    <property type="evidence" value="ECO:0007669"/>
    <property type="project" value="TreeGrafter"/>
</dbReference>
<feature type="region of interest" description="Disordered" evidence="1">
    <location>
        <begin position="1"/>
        <end position="35"/>
    </location>
</feature>
<comment type="caution">
    <text evidence="3">The sequence shown here is derived from an EMBL/GenBank/DDBJ whole genome shotgun (WGS) entry which is preliminary data.</text>
</comment>
<dbReference type="InterPro" id="IPR053055">
    <property type="entry name" value="VPS17"/>
</dbReference>
<dbReference type="PANTHER" id="PTHR47433:SF1">
    <property type="entry name" value="VACUOLAR PROTEIN SORTING-ASSOCIATED PROTEIN 17"/>
    <property type="match status" value="1"/>
</dbReference>
<dbReference type="OrthoDB" id="9976382at2759"/>
<dbReference type="Pfam" id="PF09325">
    <property type="entry name" value="Vps5"/>
    <property type="match status" value="1"/>
</dbReference>
<feature type="compositionally biased region" description="Polar residues" evidence="1">
    <location>
        <begin position="11"/>
        <end position="20"/>
    </location>
</feature>
<dbReference type="Gene3D" id="1.20.1270.60">
    <property type="entry name" value="Arfaptin homology (AH) domain/BAR domain"/>
    <property type="match status" value="1"/>
</dbReference>
<evidence type="ECO:0000259" key="2">
    <source>
        <dbReference type="PROSITE" id="PS50195"/>
    </source>
</evidence>
<dbReference type="Gene3D" id="3.30.1520.10">
    <property type="entry name" value="Phox-like domain"/>
    <property type="match status" value="1"/>
</dbReference>
<dbReference type="GO" id="GO:0005768">
    <property type="term" value="C:endosome"/>
    <property type="evidence" value="ECO:0007669"/>
    <property type="project" value="TreeGrafter"/>
</dbReference>
<dbReference type="InterPro" id="IPR027267">
    <property type="entry name" value="AH/BAR_dom_sf"/>
</dbReference>
<dbReference type="SUPFAM" id="SSF103657">
    <property type="entry name" value="BAR/IMD domain-like"/>
    <property type="match status" value="1"/>
</dbReference>
<dbReference type="PANTHER" id="PTHR47433">
    <property type="entry name" value="VACUOLAR PROTEIN SORTING-ASSOCIATED PROTEIN 17"/>
    <property type="match status" value="1"/>
</dbReference>
<dbReference type="GO" id="GO:0042147">
    <property type="term" value="P:retrograde transport, endosome to Golgi"/>
    <property type="evidence" value="ECO:0007669"/>
    <property type="project" value="TreeGrafter"/>
</dbReference>
<dbReference type="EMBL" id="CAJVPV010008464">
    <property type="protein sequence ID" value="CAG8630884.1"/>
    <property type="molecule type" value="Genomic_DNA"/>
</dbReference>
<dbReference type="InterPro" id="IPR001683">
    <property type="entry name" value="PX_dom"/>
</dbReference>
<organism evidence="3 4">
    <name type="scientific">Acaulospora morrowiae</name>
    <dbReference type="NCBI Taxonomy" id="94023"/>
    <lineage>
        <taxon>Eukaryota</taxon>
        <taxon>Fungi</taxon>
        <taxon>Fungi incertae sedis</taxon>
        <taxon>Mucoromycota</taxon>
        <taxon>Glomeromycotina</taxon>
        <taxon>Glomeromycetes</taxon>
        <taxon>Diversisporales</taxon>
        <taxon>Acaulosporaceae</taxon>
        <taxon>Acaulospora</taxon>
    </lineage>
</organism>
<feature type="domain" description="PX" evidence="2">
    <location>
        <begin position="39"/>
        <end position="157"/>
    </location>
</feature>